<evidence type="ECO:0000313" key="3">
    <source>
        <dbReference type="EMBL" id="MFD2264880.1"/>
    </source>
</evidence>
<feature type="chain" id="PRO_5046991369" evidence="2">
    <location>
        <begin position="21"/>
        <end position="340"/>
    </location>
</feature>
<protein>
    <submittedName>
        <fullName evidence="3">Uncharacterized protein</fullName>
    </submittedName>
</protein>
<evidence type="ECO:0000256" key="2">
    <source>
        <dbReference type="SAM" id="SignalP"/>
    </source>
</evidence>
<feature type="region of interest" description="Disordered" evidence="1">
    <location>
        <begin position="60"/>
        <end position="83"/>
    </location>
</feature>
<organism evidence="3 4">
    <name type="scientific">Lacibacterium aquatile</name>
    <dbReference type="NCBI Taxonomy" id="1168082"/>
    <lineage>
        <taxon>Bacteria</taxon>
        <taxon>Pseudomonadati</taxon>
        <taxon>Pseudomonadota</taxon>
        <taxon>Alphaproteobacteria</taxon>
        <taxon>Rhodospirillales</taxon>
        <taxon>Rhodospirillaceae</taxon>
    </lineage>
</organism>
<feature type="signal peptide" evidence="2">
    <location>
        <begin position="1"/>
        <end position="20"/>
    </location>
</feature>
<sequence length="340" mass="33395">MTRTRLMATLVIGLALTACADRPVSEGKNSNHAPQIGTAPMAPTADGAVRVSGGVAPATTTAATLSPGTERARPPVAAAPVQAPAAATSQAPAPAAPVAVATLPPSAPAQATAVETASMPPPPVAAVAPVPMQAGTVGQSLAATVTDVPPPAPVSPPVQVVEIPPLPVPAPAPVPLPVAPAPAVQAAAPVPASTGNVVALPVDGVTMLPPPPSTSLPAVVLPPAASAPVAAQNVAAPQPPLPPVLMAVAPSALPGRDFAEQLTGFAAKASPGAVAQVNDPAQPAPTLLRLEREYFAASGRACREISGRTTTADVTYVVCQQDAGWALIPALMRSRPLAVN</sequence>
<name>A0ABW5E0A5_9PROT</name>
<keyword evidence="4" id="KW-1185">Reference proteome</keyword>
<dbReference type="RefSeq" id="WP_379878014.1">
    <property type="nucleotide sequence ID" value="NZ_JBHUIP010000014.1"/>
</dbReference>
<keyword evidence="2" id="KW-0732">Signal</keyword>
<dbReference type="PROSITE" id="PS51257">
    <property type="entry name" value="PROKAR_LIPOPROTEIN"/>
    <property type="match status" value="1"/>
</dbReference>
<evidence type="ECO:0000256" key="1">
    <source>
        <dbReference type="SAM" id="MobiDB-lite"/>
    </source>
</evidence>
<evidence type="ECO:0000313" key="4">
    <source>
        <dbReference type="Proteomes" id="UP001597295"/>
    </source>
</evidence>
<dbReference type="EMBL" id="JBHUIP010000014">
    <property type="protein sequence ID" value="MFD2264880.1"/>
    <property type="molecule type" value="Genomic_DNA"/>
</dbReference>
<gene>
    <name evidence="3" type="ORF">ACFSM5_18380</name>
</gene>
<reference evidence="4" key="1">
    <citation type="journal article" date="2019" name="Int. J. Syst. Evol. Microbiol.">
        <title>The Global Catalogue of Microorganisms (GCM) 10K type strain sequencing project: providing services to taxonomists for standard genome sequencing and annotation.</title>
        <authorList>
            <consortium name="The Broad Institute Genomics Platform"/>
            <consortium name="The Broad Institute Genome Sequencing Center for Infectious Disease"/>
            <person name="Wu L."/>
            <person name="Ma J."/>
        </authorList>
    </citation>
    <scope>NUCLEOTIDE SEQUENCE [LARGE SCALE GENOMIC DNA]</scope>
    <source>
        <strain evidence="4">CGMCC 1.19062</strain>
    </source>
</reference>
<dbReference type="Proteomes" id="UP001597295">
    <property type="component" value="Unassembled WGS sequence"/>
</dbReference>
<feature type="compositionally biased region" description="Low complexity" evidence="1">
    <location>
        <begin position="74"/>
        <end position="83"/>
    </location>
</feature>
<comment type="caution">
    <text evidence="3">The sequence shown here is derived from an EMBL/GenBank/DDBJ whole genome shotgun (WGS) entry which is preliminary data.</text>
</comment>
<accession>A0ABW5E0A5</accession>
<proteinExistence type="predicted"/>